<evidence type="ECO:0000313" key="2">
    <source>
        <dbReference type="Proteomes" id="UP000004030"/>
    </source>
</evidence>
<gene>
    <name evidence="1" type="ORF">NSU_3575</name>
</gene>
<accession>G6EGV4</accession>
<name>G6EGV4_9SPHN</name>
<dbReference type="Proteomes" id="UP000004030">
    <property type="component" value="Unassembled WGS sequence"/>
</dbReference>
<reference evidence="1 2" key="1">
    <citation type="journal article" date="2012" name="J. Bacteriol.">
        <title>Genome sequence of benzo(a)pyrene-degrading bacterium Novosphingobium pentaromativorans US6-1.</title>
        <authorList>
            <person name="Luo Y.R."/>
            <person name="Kang S.G."/>
            <person name="Kim S.J."/>
            <person name="Kim M.R."/>
            <person name="Li N."/>
            <person name="Lee J.H."/>
            <person name="Kwon K.K."/>
        </authorList>
    </citation>
    <scope>NUCLEOTIDE SEQUENCE [LARGE SCALE GENOMIC DNA]</scope>
    <source>
        <strain evidence="1 2">US6-1</strain>
    </source>
</reference>
<dbReference type="RefSeq" id="WP_007014483.1">
    <property type="nucleotide sequence ID" value="NZ_AGFM01000058.1"/>
</dbReference>
<sequence>MDTRTGRAIEEAEMMRASWTIAGLLAAASSVPALAADSIVPGGPSARVLPADLHWSTSDRISLEQAKTRQLLDDNGSSGWGLGFQSFHSALPDREPSPDARMKVHVRQASMEGWQDLGGDTQLRLRIHAGMTSRMDRESALLVAKTKTLQAGLDATLGHEADWRLRAGWFVQGGWGGHFLQDDAMRMTNGEPAAASGVHLVFEMPVDGPALLPHALMSLEASSGSRAFAPGQPVPRQEEIALRLSTPF</sequence>
<dbReference type="KEGG" id="npn:JI59_21130"/>
<proteinExistence type="predicted"/>
<comment type="caution">
    <text evidence="1">The sequence shown here is derived from an EMBL/GenBank/DDBJ whole genome shotgun (WGS) entry which is preliminary data.</text>
</comment>
<dbReference type="AlphaFoldDB" id="G6EGV4"/>
<keyword evidence="2" id="KW-1185">Reference proteome</keyword>
<dbReference type="OrthoDB" id="7506536at2"/>
<dbReference type="EMBL" id="AGFM01000058">
    <property type="protein sequence ID" value="EHJ59243.1"/>
    <property type="molecule type" value="Genomic_DNA"/>
</dbReference>
<evidence type="ECO:0000313" key="1">
    <source>
        <dbReference type="EMBL" id="EHJ59243.1"/>
    </source>
</evidence>
<protein>
    <submittedName>
        <fullName evidence="1">Uncharacterized protein</fullName>
    </submittedName>
</protein>
<dbReference type="PATRIC" id="fig|1088721.3.peg.3525"/>
<organism evidence="1 2">
    <name type="scientific">Novosphingobium pentaromativorans US6-1</name>
    <dbReference type="NCBI Taxonomy" id="1088721"/>
    <lineage>
        <taxon>Bacteria</taxon>
        <taxon>Pseudomonadati</taxon>
        <taxon>Pseudomonadota</taxon>
        <taxon>Alphaproteobacteria</taxon>
        <taxon>Sphingomonadales</taxon>
        <taxon>Sphingomonadaceae</taxon>
        <taxon>Novosphingobium</taxon>
    </lineage>
</organism>